<dbReference type="InterPro" id="IPR041698">
    <property type="entry name" value="Methyltransf_25"/>
</dbReference>
<dbReference type="Proteomes" id="UP000269665">
    <property type="component" value="Unassembled WGS sequence"/>
</dbReference>
<comment type="caution">
    <text evidence="4">The sequence shown here is derived from an EMBL/GenBank/DDBJ whole genome shotgun (WGS) entry which is preliminary data.</text>
</comment>
<dbReference type="Pfam" id="PF10119">
    <property type="entry name" value="MethyTransf_Reg"/>
    <property type="match status" value="1"/>
</dbReference>
<dbReference type="GO" id="GO:0008168">
    <property type="term" value="F:methyltransferase activity"/>
    <property type="evidence" value="ECO:0007669"/>
    <property type="project" value="UniProtKB-KW"/>
</dbReference>
<evidence type="ECO:0000259" key="2">
    <source>
        <dbReference type="Pfam" id="PF13649"/>
    </source>
</evidence>
<dbReference type="PANTHER" id="PTHR43667">
    <property type="entry name" value="CYCLOPROPANE-FATTY-ACYL-PHOSPHOLIPID SYNTHASE"/>
    <property type="match status" value="1"/>
</dbReference>
<dbReference type="OrthoDB" id="255821at2"/>
<dbReference type="InterPro" id="IPR018773">
    <property type="entry name" value="MeTrfase_reg_dom_prd"/>
</dbReference>
<dbReference type="GeneID" id="45849666"/>
<dbReference type="SUPFAM" id="SSF53335">
    <property type="entry name" value="S-adenosyl-L-methionine-dependent methyltransferases"/>
    <property type="match status" value="1"/>
</dbReference>
<dbReference type="RefSeq" id="WP_025918924.1">
    <property type="nucleotide sequence ID" value="NZ_CP015749.1"/>
</dbReference>
<dbReference type="InterPro" id="IPR050723">
    <property type="entry name" value="CFA/CMAS"/>
</dbReference>
<evidence type="ECO:0000259" key="1">
    <source>
        <dbReference type="Pfam" id="PF10119"/>
    </source>
</evidence>
<dbReference type="EMBL" id="PSZG01000001">
    <property type="protein sequence ID" value="RKO79080.1"/>
    <property type="molecule type" value="Genomic_DNA"/>
</dbReference>
<reference evidence="4 5" key="1">
    <citation type="journal article" date="2018" name="BMC Genomics">
        <title>High genomic variability in the plant pathogenic bacterium Pectobacterium parmentieri deciphered from de novo assembled complete genomes.</title>
        <authorList>
            <person name="Zoledowska S."/>
            <person name="Motyka-Pomagruk A."/>
            <person name="Sledz W."/>
            <person name="Mengoni A."/>
            <person name="Lojkowska E."/>
        </authorList>
    </citation>
    <scope>NUCLEOTIDE SEQUENCE [LARGE SCALE GENOMIC DNA]</scope>
    <source>
        <strain evidence="4 5">IFB5626</strain>
    </source>
</reference>
<dbReference type="Pfam" id="PF13649">
    <property type="entry name" value="Methyltransf_25"/>
    <property type="match status" value="1"/>
</dbReference>
<name>A0A8B3FMY5_PECPM</name>
<gene>
    <name evidence="4" type="ORF">C5E00_03270</name>
</gene>
<organism evidence="4 5">
    <name type="scientific">Pectobacterium parmentieri</name>
    <dbReference type="NCBI Taxonomy" id="1905730"/>
    <lineage>
        <taxon>Bacteria</taxon>
        <taxon>Pseudomonadati</taxon>
        <taxon>Pseudomonadota</taxon>
        <taxon>Gammaproteobacteria</taxon>
        <taxon>Enterobacterales</taxon>
        <taxon>Pectobacteriaceae</taxon>
        <taxon>Pectobacterium</taxon>
    </lineage>
</organism>
<feature type="domain" description="Methyltransferase regulatory" evidence="1">
    <location>
        <begin position="246"/>
        <end position="330"/>
    </location>
</feature>
<dbReference type="InterPro" id="IPR029063">
    <property type="entry name" value="SAM-dependent_MTases_sf"/>
</dbReference>
<keyword evidence="4" id="KW-0808">Transferase</keyword>
<sequence length="564" mass="62550">MNTPNSPMDPPDNAIPPVNNMTALISDDMAQHNQAIAQSYDRQVYESGAFSFSSPGHLRAAAQLFGLESVPLAQARVLELGCAGGGNLLPFALAYPQAHVVGVDLSTMQVEQGQELVAALGIKNLHLQAMSLTDITPEFGEFDYIIAHGVFSWIPPEVRNGMLRVMRENLSPNGIAYISYNTYPGWKAGDIVRDAMLLHSHGLQDDETRLNSAKAVLNLLSKGIASNNAMSTALVNVVNHLSAQSDHYITHEYLETFNSPCYLLEFADLLQQNGLEHVGDAEIHTELAIIYGEHVQLNHSLVAMGQPRVLRQQYLDFAIGRNFRKSIVVHQQRAEQVRVSPDLEQLADLRWAGYFEETSPAEATPKGMRRFVNHNNNDLLTRSKTMLAVIQSLTEAWPATLDVDTLAAKVKVTLGNSDDTEMRQAVLAELQLLFRLGRLRYTLDTGPYDHYDKTAAMAKPKLVASLAYLVAKRHEQGLGIKIHNLWHETVNLALNDAERFLLPNLDGSRSTMELRTLLRDALYQGWVPNTDGIYLKGQRNLDAIAGEILNKLLKVLHKTALLLS</sequence>
<evidence type="ECO:0000313" key="5">
    <source>
        <dbReference type="Proteomes" id="UP000269665"/>
    </source>
</evidence>
<dbReference type="Pfam" id="PF21782">
    <property type="entry name" value="WHD_PKMT"/>
    <property type="match status" value="1"/>
</dbReference>
<proteinExistence type="predicted"/>
<dbReference type="CDD" id="cd02440">
    <property type="entry name" value="AdoMet_MTases"/>
    <property type="match status" value="1"/>
</dbReference>
<evidence type="ECO:0000259" key="3">
    <source>
        <dbReference type="Pfam" id="PF21782"/>
    </source>
</evidence>
<feature type="domain" description="PKMT C-terminal winged helix" evidence="3">
    <location>
        <begin position="481"/>
        <end position="561"/>
    </location>
</feature>
<dbReference type="Gene3D" id="3.40.50.150">
    <property type="entry name" value="Vaccinia Virus protein VP39"/>
    <property type="match status" value="1"/>
</dbReference>
<accession>A0A8B3FMY5</accession>
<dbReference type="AlphaFoldDB" id="A0A8B3FMY5"/>
<protein>
    <submittedName>
        <fullName evidence="4">Methyltransferase domain-containing protein</fullName>
    </submittedName>
</protein>
<dbReference type="PANTHER" id="PTHR43667:SF2">
    <property type="entry name" value="FATTY ACID C-METHYL TRANSFERASE"/>
    <property type="match status" value="1"/>
</dbReference>
<feature type="domain" description="Methyltransferase" evidence="2">
    <location>
        <begin position="77"/>
        <end position="174"/>
    </location>
</feature>
<dbReference type="GO" id="GO:0032259">
    <property type="term" value="P:methylation"/>
    <property type="evidence" value="ECO:0007669"/>
    <property type="project" value="UniProtKB-KW"/>
</dbReference>
<evidence type="ECO:0000313" key="4">
    <source>
        <dbReference type="EMBL" id="RKO79080.1"/>
    </source>
</evidence>
<dbReference type="KEGG" id="ppar:A8F97_09350"/>
<dbReference type="InterPro" id="IPR048976">
    <property type="entry name" value="WHD_PKMT"/>
</dbReference>
<keyword evidence="4" id="KW-0489">Methyltransferase</keyword>